<dbReference type="GO" id="GO:0017040">
    <property type="term" value="F:N-acylsphingosine amidohydrolase activity"/>
    <property type="evidence" value="ECO:0007669"/>
    <property type="project" value="InterPro"/>
</dbReference>
<evidence type="ECO:0000313" key="3">
    <source>
        <dbReference type="Proteomes" id="UP000036987"/>
    </source>
</evidence>
<sequence length="289" mass="33077">MSRTNGLISGDNKGASSRFMEDWAKDNDFLEDFQRMYHDSFEGYSKFRVIPRRVSNIIPQDDEHEELMELPSSFPAFGGKPTPRILSSTKRVRSVFRHGSKLKFVSAFCQSNSADIRPNVLGTFCIDTCLHCDFNISTCDGKNELCYRRGPGYPDEFESTRIIGDRQFRKAIKLFKTYPAALGFSVTARTTDGPGIFDFQQGNDQGNTFWRLARNGLKTPSKKQAECQKPKLNRDAFLSSAIYTSNSDTKDRSACHPQYTGRQDFLCVYAFMRWHFKHISICVHIRAYT</sequence>
<dbReference type="EMBL" id="LFYR01002227">
    <property type="protein sequence ID" value="KMZ56094.1"/>
    <property type="molecule type" value="Genomic_DNA"/>
</dbReference>
<dbReference type="PANTHER" id="PTHR12670:SF1">
    <property type="entry name" value="NEUTRAL CERAMIDASE"/>
    <property type="match status" value="1"/>
</dbReference>
<dbReference type="Proteomes" id="UP000036987">
    <property type="component" value="Unassembled WGS sequence"/>
</dbReference>
<gene>
    <name evidence="2" type="ORF">ZOSMA_99G00240</name>
</gene>
<organism evidence="2 3">
    <name type="scientific">Zostera marina</name>
    <name type="common">Eelgrass</name>
    <dbReference type="NCBI Taxonomy" id="29655"/>
    <lineage>
        <taxon>Eukaryota</taxon>
        <taxon>Viridiplantae</taxon>
        <taxon>Streptophyta</taxon>
        <taxon>Embryophyta</taxon>
        <taxon>Tracheophyta</taxon>
        <taxon>Spermatophyta</taxon>
        <taxon>Magnoliopsida</taxon>
        <taxon>Liliopsida</taxon>
        <taxon>Zosteraceae</taxon>
        <taxon>Zostera</taxon>
    </lineage>
</organism>
<dbReference type="GO" id="GO:0016020">
    <property type="term" value="C:membrane"/>
    <property type="evidence" value="ECO:0007669"/>
    <property type="project" value="GOC"/>
</dbReference>
<dbReference type="PANTHER" id="PTHR12670">
    <property type="entry name" value="CERAMIDASE"/>
    <property type="match status" value="1"/>
</dbReference>
<dbReference type="OMA" id="FKHISIC"/>
<dbReference type="STRING" id="29655.A0A0K9NH64"/>
<dbReference type="AlphaFoldDB" id="A0A0K9NH64"/>
<accession>A0A0K9NH64</accession>
<evidence type="ECO:0000313" key="2">
    <source>
        <dbReference type="EMBL" id="KMZ56094.1"/>
    </source>
</evidence>
<keyword evidence="3" id="KW-1185">Reference proteome</keyword>
<evidence type="ECO:0000259" key="1">
    <source>
        <dbReference type="Pfam" id="PF04734"/>
    </source>
</evidence>
<dbReference type="Pfam" id="PF04734">
    <property type="entry name" value="Ceramidase_alk"/>
    <property type="match status" value="1"/>
</dbReference>
<dbReference type="InterPro" id="IPR006823">
    <property type="entry name" value="Ceramidase_alk"/>
</dbReference>
<protein>
    <submittedName>
        <fullName evidence="2">Ceramidase</fullName>
    </submittedName>
</protein>
<feature type="domain" description="Neutral/alkaline non-lysosomal ceramidase N-terminal" evidence="1">
    <location>
        <begin position="1"/>
        <end position="176"/>
    </location>
</feature>
<comment type="caution">
    <text evidence="2">The sequence shown here is derived from an EMBL/GenBank/DDBJ whole genome shotgun (WGS) entry which is preliminary data.</text>
</comment>
<proteinExistence type="predicted"/>
<name>A0A0K9NH64_ZOSMR</name>
<dbReference type="GO" id="GO:0046514">
    <property type="term" value="P:ceramide catabolic process"/>
    <property type="evidence" value="ECO:0007669"/>
    <property type="project" value="InterPro"/>
</dbReference>
<dbReference type="InterPro" id="IPR031329">
    <property type="entry name" value="NEUT/ALK_ceramidase_N"/>
</dbReference>
<dbReference type="OrthoDB" id="191371at2759"/>
<reference evidence="3" key="1">
    <citation type="journal article" date="2016" name="Nature">
        <title>The genome of the seagrass Zostera marina reveals angiosperm adaptation to the sea.</title>
        <authorList>
            <person name="Olsen J.L."/>
            <person name="Rouze P."/>
            <person name="Verhelst B."/>
            <person name="Lin Y.-C."/>
            <person name="Bayer T."/>
            <person name="Collen J."/>
            <person name="Dattolo E."/>
            <person name="De Paoli E."/>
            <person name="Dittami S."/>
            <person name="Maumus F."/>
            <person name="Michel G."/>
            <person name="Kersting A."/>
            <person name="Lauritano C."/>
            <person name="Lohaus R."/>
            <person name="Toepel M."/>
            <person name="Tonon T."/>
            <person name="Vanneste K."/>
            <person name="Amirebrahimi M."/>
            <person name="Brakel J."/>
            <person name="Bostroem C."/>
            <person name="Chovatia M."/>
            <person name="Grimwood J."/>
            <person name="Jenkins J.W."/>
            <person name="Jueterbock A."/>
            <person name="Mraz A."/>
            <person name="Stam W.T."/>
            <person name="Tice H."/>
            <person name="Bornberg-Bauer E."/>
            <person name="Green P.J."/>
            <person name="Pearson G.A."/>
            <person name="Procaccini G."/>
            <person name="Duarte C.M."/>
            <person name="Schmutz J."/>
            <person name="Reusch T.B.H."/>
            <person name="Van de Peer Y."/>
        </authorList>
    </citation>
    <scope>NUCLEOTIDE SEQUENCE [LARGE SCALE GENOMIC DNA]</scope>
    <source>
        <strain evidence="3">cv. Finnish</strain>
    </source>
</reference>